<dbReference type="UniPathway" id="UPA00028">
    <property type="reaction ID" value="UER00004"/>
</dbReference>
<dbReference type="Gene3D" id="3.40.50.720">
    <property type="entry name" value="NAD(P)-binding Rossmann-like Domain"/>
    <property type="match status" value="1"/>
</dbReference>
<dbReference type="AlphaFoldDB" id="A0A7X5QML3"/>
<protein>
    <recommendedName>
        <fullName evidence="5 12">2-dehydropantoate 2-reductase</fullName>
        <ecNumber evidence="4 12">1.1.1.169</ecNumber>
    </recommendedName>
    <alternativeName>
        <fullName evidence="10 12">Ketopantoate reductase</fullName>
    </alternativeName>
</protein>
<evidence type="ECO:0000256" key="1">
    <source>
        <dbReference type="ARBA" id="ARBA00004496"/>
    </source>
</evidence>
<evidence type="ECO:0000256" key="7">
    <source>
        <dbReference type="ARBA" id="ARBA00022655"/>
    </source>
</evidence>
<dbReference type="Pfam" id="PF08546">
    <property type="entry name" value="ApbA_C"/>
    <property type="match status" value="1"/>
</dbReference>
<feature type="domain" description="Ketopantoate reductase N-terminal" evidence="13">
    <location>
        <begin position="3"/>
        <end position="142"/>
    </location>
</feature>
<keyword evidence="7 12" id="KW-0566">Pantothenate biosynthesis</keyword>
<dbReference type="InterPro" id="IPR003710">
    <property type="entry name" value="ApbA"/>
</dbReference>
<dbReference type="SUPFAM" id="SSF48179">
    <property type="entry name" value="6-phosphogluconate dehydrogenase C-terminal domain-like"/>
    <property type="match status" value="1"/>
</dbReference>
<dbReference type="EMBL" id="PUJV01000012">
    <property type="protein sequence ID" value="NHB97121.1"/>
    <property type="molecule type" value="Genomic_DNA"/>
</dbReference>
<evidence type="ECO:0000256" key="8">
    <source>
        <dbReference type="ARBA" id="ARBA00022857"/>
    </source>
</evidence>
<dbReference type="NCBIfam" id="TIGR00745">
    <property type="entry name" value="apbA_panE"/>
    <property type="match status" value="1"/>
</dbReference>
<evidence type="ECO:0000259" key="14">
    <source>
        <dbReference type="Pfam" id="PF08546"/>
    </source>
</evidence>
<evidence type="ECO:0000256" key="2">
    <source>
        <dbReference type="ARBA" id="ARBA00004994"/>
    </source>
</evidence>
<keyword evidence="6" id="KW-0963">Cytoplasm</keyword>
<evidence type="ECO:0000256" key="10">
    <source>
        <dbReference type="ARBA" id="ARBA00032024"/>
    </source>
</evidence>
<evidence type="ECO:0000256" key="12">
    <source>
        <dbReference type="RuleBase" id="RU362068"/>
    </source>
</evidence>
<evidence type="ECO:0000256" key="9">
    <source>
        <dbReference type="ARBA" id="ARBA00023002"/>
    </source>
</evidence>
<dbReference type="PANTHER" id="PTHR43765:SF2">
    <property type="entry name" value="2-DEHYDROPANTOATE 2-REDUCTASE"/>
    <property type="match status" value="1"/>
</dbReference>
<dbReference type="InterPro" id="IPR013752">
    <property type="entry name" value="KPA_reductase"/>
</dbReference>
<comment type="subcellular location">
    <subcellularLocation>
        <location evidence="1">Cytoplasm</location>
    </subcellularLocation>
</comment>
<evidence type="ECO:0000256" key="6">
    <source>
        <dbReference type="ARBA" id="ARBA00022490"/>
    </source>
</evidence>
<dbReference type="GO" id="GO:0015940">
    <property type="term" value="P:pantothenate biosynthetic process"/>
    <property type="evidence" value="ECO:0007669"/>
    <property type="project" value="UniProtKB-UniPathway"/>
</dbReference>
<dbReference type="FunFam" id="1.10.1040.10:FF:000014">
    <property type="entry name" value="2-dehydropantoate 2-reductase"/>
    <property type="match status" value="1"/>
</dbReference>
<dbReference type="InterPro" id="IPR013332">
    <property type="entry name" value="KPR_N"/>
</dbReference>
<gene>
    <name evidence="15" type="ORF">C5470_12160</name>
</gene>
<dbReference type="InterPro" id="IPR013328">
    <property type="entry name" value="6PGD_dom2"/>
</dbReference>
<comment type="pathway">
    <text evidence="2 12">Cofactor biosynthesis; (R)-pantothenate biosynthesis; (R)-pantoate from 3-methyl-2-oxobutanoate: step 2/2.</text>
</comment>
<organism evidence="15 16">
    <name type="scientific">Photorhabdus stackebrandtii</name>
    <dbReference type="NCBI Taxonomy" id="1123042"/>
    <lineage>
        <taxon>Bacteria</taxon>
        <taxon>Pseudomonadati</taxon>
        <taxon>Pseudomonadota</taxon>
        <taxon>Gammaproteobacteria</taxon>
        <taxon>Enterobacterales</taxon>
        <taxon>Morganellaceae</taxon>
        <taxon>Photorhabdus</taxon>
    </lineage>
</organism>
<dbReference type="InterPro" id="IPR036291">
    <property type="entry name" value="NAD(P)-bd_dom_sf"/>
</dbReference>
<reference evidence="15 16" key="1">
    <citation type="submission" date="2018-02" db="EMBL/GenBank/DDBJ databases">
        <authorList>
            <person name="Machado R.A."/>
        </authorList>
    </citation>
    <scope>NUCLEOTIDE SEQUENCE [LARGE SCALE GENOMIC DNA]</scope>
    <source>
        <strain evidence="15 16">DSM 23271</strain>
    </source>
</reference>
<evidence type="ECO:0000256" key="5">
    <source>
        <dbReference type="ARBA" id="ARBA00019465"/>
    </source>
</evidence>
<evidence type="ECO:0000313" key="16">
    <source>
        <dbReference type="Proteomes" id="UP000547931"/>
    </source>
</evidence>
<dbReference type="GO" id="GO:0050661">
    <property type="term" value="F:NADP binding"/>
    <property type="evidence" value="ECO:0007669"/>
    <property type="project" value="TreeGrafter"/>
</dbReference>
<keyword evidence="16" id="KW-1185">Reference proteome</keyword>
<dbReference type="InterPro" id="IPR008927">
    <property type="entry name" value="6-PGluconate_DH-like_C_sf"/>
</dbReference>
<comment type="catalytic activity">
    <reaction evidence="11 12">
        <text>(R)-pantoate + NADP(+) = 2-dehydropantoate + NADPH + H(+)</text>
        <dbReference type="Rhea" id="RHEA:16233"/>
        <dbReference type="ChEBI" id="CHEBI:11561"/>
        <dbReference type="ChEBI" id="CHEBI:15378"/>
        <dbReference type="ChEBI" id="CHEBI:15980"/>
        <dbReference type="ChEBI" id="CHEBI:57783"/>
        <dbReference type="ChEBI" id="CHEBI:58349"/>
        <dbReference type="EC" id="1.1.1.169"/>
    </reaction>
</comment>
<name>A0A7X5QML3_9GAMM</name>
<comment type="caution">
    <text evidence="15">The sequence shown here is derived from an EMBL/GenBank/DDBJ whole genome shotgun (WGS) entry which is preliminary data.</text>
</comment>
<dbReference type="GO" id="GO:0008677">
    <property type="term" value="F:2-dehydropantoate 2-reductase activity"/>
    <property type="evidence" value="ECO:0007669"/>
    <property type="project" value="UniProtKB-EC"/>
</dbReference>
<evidence type="ECO:0000256" key="4">
    <source>
        <dbReference type="ARBA" id="ARBA00013014"/>
    </source>
</evidence>
<proteinExistence type="inferred from homology"/>
<dbReference type="SUPFAM" id="SSF51735">
    <property type="entry name" value="NAD(P)-binding Rossmann-fold domains"/>
    <property type="match status" value="1"/>
</dbReference>
<comment type="similarity">
    <text evidence="3 12">Belongs to the ketopantoate reductase family.</text>
</comment>
<accession>A0A7X5QML3</accession>
<dbReference type="Proteomes" id="UP000547931">
    <property type="component" value="Unassembled WGS sequence"/>
</dbReference>
<keyword evidence="9 12" id="KW-0560">Oxidoreductase</keyword>
<dbReference type="PANTHER" id="PTHR43765">
    <property type="entry name" value="2-DEHYDROPANTOATE 2-REDUCTASE-RELATED"/>
    <property type="match status" value="1"/>
</dbReference>
<evidence type="ECO:0000256" key="11">
    <source>
        <dbReference type="ARBA" id="ARBA00048793"/>
    </source>
</evidence>
<dbReference type="Gene3D" id="1.10.1040.10">
    <property type="entry name" value="N-(1-d-carboxylethyl)-l-norvaline Dehydrogenase, domain 2"/>
    <property type="match status" value="1"/>
</dbReference>
<feature type="domain" description="Ketopantoate reductase C-terminal" evidence="14">
    <location>
        <begin position="169"/>
        <end position="288"/>
    </location>
</feature>
<comment type="function">
    <text evidence="12">Catalyzes the NADPH-dependent reduction of ketopantoate into pantoic acid.</text>
</comment>
<evidence type="ECO:0000256" key="3">
    <source>
        <dbReference type="ARBA" id="ARBA00007870"/>
    </source>
</evidence>
<keyword evidence="8 12" id="KW-0521">NADP</keyword>
<evidence type="ECO:0000313" key="15">
    <source>
        <dbReference type="EMBL" id="NHB97121.1"/>
    </source>
</evidence>
<sequence length="304" mass="34078">MKITVLGCGAIGKLWLAALSQQKHQVQGWLRIPQPDLPVHIDEINGEVFNQRIPTNDNDHLVNSELLIVCLKAWQVSDAVNNLLPKLSSDCPILLLHNGMGSQEELLSTPNQILLGVTTHGAYQNDQQVYHTASGLTHIGSATSNATELSSLADILHQALPQVAWHNEILSISWLKLAANCVINPLTAIYECRNGDLLRYPEQLNVLCEEIIQVMERENIHTSIGNLTAYIYDVIERTAKNYSSMLQDIRAKRHTEIDYITGYLLCRARAYGLSAPENTRIYNLIKCKEGDYEPFSPHLPGSWY</sequence>
<dbReference type="EC" id="1.1.1.169" evidence="4 12"/>
<dbReference type="InterPro" id="IPR050838">
    <property type="entry name" value="Ketopantoate_reductase"/>
</dbReference>
<dbReference type="NCBIfam" id="NF005087">
    <property type="entry name" value="PRK06522.1-1"/>
    <property type="match status" value="1"/>
</dbReference>
<evidence type="ECO:0000259" key="13">
    <source>
        <dbReference type="Pfam" id="PF02558"/>
    </source>
</evidence>
<dbReference type="Pfam" id="PF02558">
    <property type="entry name" value="ApbA"/>
    <property type="match status" value="1"/>
</dbReference>
<dbReference type="RefSeq" id="WP_166289243.1">
    <property type="nucleotide sequence ID" value="NZ_CAWPIE010000012.1"/>
</dbReference>
<dbReference type="GO" id="GO:0005737">
    <property type="term" value="C:cytoplasm"/>
    <property type="evidence" value="ECO:0007669"/>
    <property type="project" value="UniProtKB-SubCell"/>
</dbReference>